<evidence type="ECO:0000313" key="2">
    <source>
        <dbReference type="MGI" id="MGI:2443913"/>
    </source>
</evidence>
<sequence length="103" mass="12056">MAVFVIINFNSAQPLPNPPNIHRWRVLTRETYDRHNTVIGTLDCPLEGCWTKIEIPLHINSTPSPFLFFPYNTGEGLHIWRLQIFGDTKSNPPQSWWHHVRQP</sequence>
<reference evidence="1" key="7">
    <citation type="journal article" date="2005" name="Science">
        <title>The Transcriptional Landscape of the Mammalian Genome.</title>
        <authorList>
            <consortium name="The FANTOM Consortium"/>
            <consortium name="Riken Genome Exploration Research Group and Genome Science Group (Genome Network Project Core Group)"/>
        </authorList>
    </citation>
    <scope>NUCLEOTIDE SEQUENCE</scope>
    <source>
        <strain evidence="1">C57BL/6J</strain>
        <tissue evidence="1">Thymus</tissue>
    </source>
</reference>
<gene>
    <name evidence="2" type="primary">9330175E14Rik</name>
</gene>
<dbReference type="AlphaFoldDB" id="Q8C4Y8"/>
<dbReference type="MGI" id="MGI:2443913">
    <property type="gene designation" value="9330175E14Rik"/>
</dbReference>
<accession>Q8C4Y8</accession>
<reference evidence="1" key="4">
    <citation type="journal article" date="2001" name="Nature">
        <title>Functional annotation of a full-length mouse cDNA collection.</title>
        <authorList>
            <consortium name="The RIKEN Genome Exploration Research Group Phase II Team and the FANTOM Consortium"/>
        </authorList>
    </citation>
    <scope>NUCLEOTIDE SEQUENCE</scope>
    <source>
        <strain evidence="1">C57BL/6J</strain>
        <tissue evidence="1">Thymus</tissue>
    </source>
</reference>
<reference evidence="1" key="2">
    <citation type="journal article" date="2000" name="Genome Res.">
        <title>Normalization and subtraction of cap-trapper-selected cDNAs to prepare full-length cDNA libraries for rapid discovery of new genes.</title>
        <authorList>
            <person name="Carninci P."/>
            <person name="Shibata Y."/>
            <person name="Hayatsu N."/>
            <person name="Sugahara Y."/>
            <person name="Shibata K."/>
            <person name="Itoh M."/>
            <person name="Konno H."/>
            <person name="Okazaki Y."/>
            <person name="Muramatsu M."/>
            <person name="Hayashizaki Y."/>
        </authorList>
    </citation>
    <scope>NUCLEOTIDE SEQUENCE</scope>
    <source>
        <strain evidence="1">C57BL/6J</strain>
        <tissue evidence="1">Thymus</tissue>
    </source>
</reference>
<reference evidence="1" key="5">
    <citation type="journal article" date="2002" name="Nature">
        <title>Analysis of the mouse transcriptome based on functional annotation of 60,770 full-length cDNAs.</title>
        <authorList>
            <consortium name="The FANTOM Consortium and the RIKEN Genome Exploration Research Group Phase I and II Team"/>
        </authorList>
    </citation>
    <scope>NUCLEOTIDE SEQUENCE</scope>
    <source>
        <strain evidence="1">C57BL/6J</strain>
        <tissue evidence="1">Thymus</tissue>
    </source>
</reference>
<organism evidence="1">
    <name type="scientific">Mus musculus</name>
    <name type="common">Mouse</name>
    <dbReference type="NCBI Taxonomy" id="10090"/>
    <lineage>
        <taxon>Eukaryota</taxon>
        <taxon>Metazoa</taxon>
        <taxon>Chordata</taxon>
        <taxon>Craniata</taxon>
        <taxon>Vertebrata</taxon>
        <taxon>Euteleostomi</taxon>
        <taxon>Mammalia</taxon>
        <taxon>Eutheria</taxon>
        <taxon>Euarchontoglires</taxon>
        <taxon>Glires</taxon>
        <taxon>Rodentia</taxon>
        <taxon>Myomorpha</taxon>
        <taxon>Muroidea</taxon>
        <taxon>Muridae</taxon>
        <taxon>Murinae</taxon>
        <taxon>Mus</taxon>
        <taxon>Mus</taxon>
    </lineage>
</organism>
<dbReference type="EMBL" id="AK080381">
    <property type="protein sequence ID" value="BAC37901.1"/>
    <property type="molecule type" value="mRNA"/>
</dbReference>
<reference evidence="1" key="6">
    <citation type="submission" date="2002-04" db="EMBL/GenBank/DDBJ databases">
        <authorList>
            <person name="Adachi J."/>
            <person name="Aizawa K."/>
            <person name="Akimura T."/>
            <person name="Arakawa T."/>
            <person name="Bono H."/>
            <person name="Carninci P."/>
            <person name="Fukuda S."/>
            <person name="Furuno M."/>
            <person name="Hanagaki T."/>
            <person name="Hara A."/>
            <person name="Hashizume W."/>
            <person name="Hayashida K."/>
            <person name="Hayatsu N."/>
            <person name="Hiramoto K."/>
            <person name="Hiraoka T."/>
            <person name="Hirozane T."/>
            <person name="Hori F."/>
            <person name="Imotani K."/>
            <person name="Ishii Y."/>
            <person name="Itoh M."/>
            <person name="Kagawa I."/>
            <person name="Kasukawa T."/>
            <person name="Katoh H."/>
            <person name="Kawai J."/>
            <person name="Kojima Y."/>
            <person name="Kondo S."/>
            <person name="Konno H."/>
            <person name="Kouda M."/>
            <person name="Koya S."/>
            <person name="Kurihara C."/>
            <person name="Matsuyama T."/>
            <person name="Miyazaki A."/>
            <person name="Murata M."/>
            <person name="Nakamura M."/>
            <person name="Nishi K."/>
            <person name="Nomura K."/>
            <person name="Numazaki R."/>
            <person name="Ohno M."/>
            <person name="Ohsato N."/>
            <person name="Okazaki Y."/>
            <person name="Saito R."/>
            <person name="Saitoh H."/>
            <person name="Sakai C."/>
            <person name="Sakai K."/>
            <person name="Sakazume N."/>
            <person name="Sano H."/>
            <person name="Sasaki D."/>
            <person name="Shibata K."/>
            <person name="Shinagawa A."/>
            <person name="Shiraki T."/>
            <person name="Sogabe Y."/>
            <person name="Tagami M."/>
            <person name="Tagawa A."/>
            <person name="Takahashi F."/>
            <person name="Takaku-Akahira S."/>
            <person name="Takeda Y."/>
            <person name="Tanaka T."/>
            <person name="Tomaru A."/>
            <person name="Toya T."/>
            <person name="Yasunishi A."/>
            <person name="Muramatsu M."/>
            <person name="Hayashizaki Y."/>
        </authorList>
    </citation>
    <scope>NUCLEOTIDE SEQUENCE</scope>
    <source>
        <strain evidence="1">C57BL/6J</strain>
        <tissue evidence="1">Thymus</tissue>
    </source>
</reference>
<reference evidence="1" key="8">
    <citation type="journal article" date="2005" name="Science">
        <title>Antisense Transcription in the Mammalian Transcriptome.</title>
        <authorList>
            <consortium name="RIKEN Genome Exploration Research Group and Genome Science Group (Genome Network Project Core Group) and the FANTOM Consortium"/>
        </authorList>
    </citation>
    <scope>NUCLEOTIDE SEQUENCE</scope>
    <source>
        <strain evidence="1">C57BL/6J</strain>
        <tissue evidence="1">Thymus</tissue>
    </source>
</reference>
<name>Q8C4Y8_MOUSE</name>
<evidence type="ECO:0000313" key="1">
    <source>
        <dbReference type="EMBL" id="BAC37901.1"/>
    </source>
</evidence>
<dbReference type="AGR" id="MGI:2443913"/>
<reference evidence="1" key="3">
    <citation type="journal article" date="2000" name="Genome Res.">
        <title>RIKEN integrated sequence analysis (RISA) system--384-format sequencing pipeline with 384 multicapillary sequencer.</title>
        <authorList>
            <person name="Shibata K."/>
            <person name="Itoh M."/>
            <person name="Aizawa K."/>
            <person name="Nagaoka S."/>
            <person name="Sasaki N."/>
            <person name="Carninci P."/>
            <person name="Konno H."/>
            <person name="Akiyama J."/>
            <person name="Nishi K."/>
            <person name="Kitsunai T."/>
            <person name="Tashiro H."/>
            <person name="Itoh M."/>
            <person name="Sumi N."/>
            <person name="Ishii Y."/>
            <person name="Nakamura S."/>
            <person name="Hazama M."/>
            <person name="Nishine T."/>
            <person name="Harada A."/>
            <person name="Yamamoto R."/>
            <person name="Matsumoto H."/>
            <person name="Sakaguchi S."/>
            <person name="Ikegami T."/>
            <person name="Kashiwagi K."/>
            <person name="Fujiwake S."/>
            <person name="Inoue K."/>
            <person name="Togawa Y."/>
            <person name="Izawa M."/>
            <person name="Ohara E."/>
            <person name="Watahiki M."/>
            <person name="Yoneda Y."/>
            <person name="Ishikawa T."/>
            <person name="Ozawa K."/>
            <person name="Tanaka T."/>
            <person name="Matsuura S."/>
            <person name="Kawai J."/>
            <person name="Okazaki Y."/>
            <person name="Muramatsu M."/>
            <person name="Inoue Y."/>
            <person name="Kira A."/>
            <person name="Hayashizaki Y."/>
        </authorList>
    </citation>
    <scope>NUCLEOTIDE SEQUENCE</scope>
    <source>
        <strain evidence="1">C57BL/6J</strain>
        <tissue evidence="1">Thymus</tissue>
    </source>
</reference>
<proteinExistence type="evidence at transcript level"/>
<protein>
    <submittedName>
        <fullName evidence="1">Uncharacterized protein</fullName>
    </submittedName>
</protein>
<reference evidence="1" key="1">
    <citation type="journal article" date="1999" name="Methods Enzymol.">
        <title>High-efficiency full-length cDNA cloning.</title>
        <authorList>
            <person name="Carninci P."/>
            <person name="Hayashizaki Y."/>
        </authorList>
    </citation>
    <scope>NUCLEOTIDE SEQUENCE</scope>
    <source>
        <strain evidence="1">C57BL/6J</strain>
        <tissue evidence="1">Thymus</tissue>
    </source>
</reference>